<feature type="compositionally biased region" description="Low complexity" evidence="1">
    <location>
        <begin position="142"/>
        <end position="153"/>
    </location>
</feature>
<dbReference type="Proteomes" id="UP001364617">
    <property type="component" value="Unassembled WGS sequence"/>
</dbReference>
<reference evidence="2 3" key="1">
    <citation type="submission" date="2024-02" db="EMBL/GenBank/DDBJ databases">
        <title>Chromosome-level genome assembly of the Eurasian Minnow (Phoxinus phoxinus).</title>
        <authorList>
            <person name="Oriowo T.O."/>
            <person name="Martin S."/>
            <person name="Stange M."/>
            <person name="Chrysostomakis Y."/>
            <person name="Brown T."/>
            <person name="Winkler S."/>
            <person name="Kukowka S."/>
            <person name="Myers E.W."/>
            <person name="Bohne A."/>
        </authorList>
    </citation>
    <scope>NUCLEOTIDE SEQUENCE [LARGE SCALE GENOMIC DNA]</scope>
    <source>
        <strain evidence="2">ZFMK-TIS-60720</strain>
        <tissue evidence="2">Whole Organism</tissue>
    </source>
</reference>
<evidence type="ECO:0000256" key="1">
    <source>
        <dbReference type="SAM" id="MobiDB-lite"/>
    </source>
</evidence>
<organism evidence="2 3">
    <name type="scientific">Phoxinus phoxinus</name>
    <name type="common">Eurasian minnow</name>
    <dbReference type="NCBI Taxonomy" id="58324"/>
    <lineage>
        <taxon>Eukaryota</taxon>
        <taxon>Metazoa</taxon>
        <taxon>Chordata</taxon>
        <taxon>Craniata</taxon>
        <taxon>Vertebrata</taxon>
        <taxon>Euteleostomi</taxon>
        <taxon>Actinopterygii</taxon>
        <taxon>Neopterygii</taxon>
        <taxon>Teleostei</taxon>
        <taxon>Ostariophysi</taxon>
        <taxon>Cypriniformes</taxon>
        <taxon>Leuciscidae</taxon>
        <taxon>Phoxininae</taxon>
        <taxon>Phoxinus</taxon>
    </lineage>
</organism>
<feature type="compositionally biased region" description="Low complexity" evidence="1">
    <location>
        <begin position="73"/>
        <end position="91"/>
    </location>
</feature>
<feature type="region of interest" description="Disordered" evidence="1">
    <location>
        <begin position="1"/>
        <end position="24"/>
    </location>
</feature>
<evidence type="ECO:0000313" key="2">
    <source>
        <dbReference type="EMBL" id="KAK7127413.1"/>
    </source>
</evidence>
<name>A0AAN9C7X9_9TELE</name>
<feature type="region of interest" description="Disordered" evidence="1">
    <location>
        <begin position="73"/>
        <end position="94"/>
    </location>
</feature>
<gene>
    <name evidence="2" type="ORF">R3I93_020104</name>
</gene>
<comment type="caution">
    <text evidence="2">The sequence shown here is derived from an EMBL/GenBank/DDBJ whole genome shotgun (WGS) entry which is preliminary data.</text>
</comment>
<feature type="region of interest" description="Disordered" evidence="1">
    <location>
        <begin position="108"/>
        <end position="158"/>
    </location>
</feature>
<proteinExistence type="predicted"/>
<sequence>MVGDILCDKMDRKTKKEQKKKKKWGLFRSSSRDVVVSAAAPADHPKSSSSWKRKFPSLRRAFRRMLSLILPVSSSDTHTDASSSSAVSGSSDPELDLLPFIQEKEAIRAVPKESSTSSSNSDGSSSSAESKPSDLESSRGCSSFSAVGDSSSDGSERIDLLAELQGTVVPEDAAGDQTVSDVDLDCVLDVLASVTAQSNGLSQTEILQLIQCSPPQREPTISRSSSRETRRRRRM</sequence>
<feature type="region of interest" description="Disordered" evidence="1">
    <location>
        <begin position="211"/>
        <end position="235"/>
    </location>
</feature>
<protein>
    <submittedName>
        <fullName evidence="2">Uncharacterized protein</fullName>
    </submittedName>
</protein>
<keyword evidence="3" id="KW-1185">Reference proteome</keyword>
<feature type="region of interest" description="Disordered" evidence="1">
    <location>
        <begin position="34"/>
        <end position="53"/>
    </location>
</feature>
<feature type="compositionally biased region" description="Basic and acidic residues" evidence="1">
    <location>
        <begin position="1"/>
        <end position="11"/>
    </location>
</feature>
<accession>A0AAN9C7X9</accession>
<evidence type="ECO:0000313" key="3">
    <source>
        <dbReference type="Proteomes" id="UP001364617"/>
    </source>
</evidence>
<feature type="compositionally biased region" description="Basic residues" evidence="1">
    <location>
        <begin position="12"/>
        <end position="24"/>
    </location>
</feature>
<dbReference type="AlphaFoldDB" id="A0AAN9C7X9"/>
<feature type="compositionally biased region" description="Low complexity" evidence="1">
    <location>
        <begin position="113"/>
        <end position="130"/>
    </location>
</feature>
<dbReference type="EMBL" id="JAYKXH010000022">
    <property type="protein sequence ID" value="KAK7127413.1"/>
    <property type="molecule type" value="Genomic_DNA"/>
</dbReference>